<keyword evidence="1" id="KW-0812">Transmembrane</keyword>
<keyword evidence="3" id="KW-1185">Reference proteome</keyword>
<dbReference type="EMBL" id="JAGGDJ010000002">
    <property type="protein sequence ID" value="MBO7743231.1"/>
    <property type="molecule type" value="Genomic_DNA"/>
</dbReference>
<comment type="caution">
    <text evidence="2">The sequence shown here is derived from an EMBL/GenBank/DDBJ whole genome shotgun (WGS) entry which is preliminary data.</text>
</comment>
<dbReference type="RefSeq" id="WP_208846281.1">
    <property type="nucleotide sequence ID" value="NZ_JAGGDJ010000002.1"/>
</dbReference>
<reference evidence="2 3" key="1">
    <citation type="submission" date="2021-03" db="EMBL/GenBank/DDBJ databases">
        <title>Paenibacillus artemisicola MWE-103 whole genome sequence.</title>
        <authorList>
            <person name="Ham Y.J."/>
        </authorList>
    </citation>
    <scope>NUCLEOTIDE SEQUENCE [LARGE SCALE GENOMIC DNA]</scope>
    <source>
        <strain evidence="2 3">MWE-103</strain>
    </source>
</reference>
<feature type="transmembrane region" description="Helical" evidence="1">
    <location>
        <begin position="46"/>
        <end position="66"/>
    </location>
</feature>
<sequence length="97" mass="10824">MVKGAAFLLELARIVVLLFLTLFLLDGLERAVFGTFGEPRPSLLRGVGNFALFVVLYRNALQFNGWYKSERSRRLGRAWTMGLILMASGAILSSAWT</sequence>
<name>A0ABS3W4X6_9BACL</name>
<evidence type="ECO:0000313" key="2">
    <source>
        <dbReference type="EMBL" id="MBO7743231.1"/>
    </source>
</evidence>
<feature type="transmembrane region" description="Helical" evidence="1">
    <location>
        <begin position="78"/>
        <end position="96"/>
    </location>
</feature>
<gene>
    <name evidence="2" type="ORF">I8J29_03425</name>
</gene>
<organism evidence="2 3">
    <name type="scientific">Paenibacillus artemisiicola</name>
    <dbReference type="NCBI Taxonomy" id="1172618"/>
    <lineage>
        <taxon>Bacteria</taxon>
        <taxon>Bacillati</taxon>
        <taxon>Bacillota</taxon>
        <taxon>Bacilli</taxon>
        <taxon>Bacillales</taxon>
        <taxon>Paenibacillaceae</taxon>
        <taxon>Paenibacillus</taxon>
    </lineage>
</organism>
<dbReference type="Proteomes" id="UP000670947">
    <property type="component" value="Unassembled WGS sequence"/>
</dbReference>
<keyword evidence="1" id="KW-1133">Transmembrane helix</keyword>
<evidence type="ECO:0000256" key="1">
    <source>
        <dbReference type="SAM" id="Phobius"/>
    </source>
</evidence>
<keyword evidence="1" id="KW-0472">Membrane</keyword>
<protein>
    <submittedName>
        <fullName evidence="2">Uncharacterized protein</fullName>
    </submittedName>
</protein>
<evidence type="ECO:0000313" key="3">
    <source>
        <dbReference type="Proteomes" id="UP000670947"/>
    </source>
</evidence>
<accession>A0ABS3W4X6</accession>
<proteinExistence type="predicted"/>